<name>A0ABS8RYU9_DATST</name>
<protein>
    <submittedName>
        <fullName evidence="1">Uncharacterized protein</fullName>
    </submittedName>
</protein>
<comment type="caution">
    <text evidence="1">The sequence shown here is derived from an EMBL/GenBank/DDBJ whole genome shotgun (WGS) entry which is preliminary data.</text>
</comment>
<sequence length="57" mass="6577">LEVSGSWVTEIILLLSRLKVSESQVIEMIPLLSRMMKKLNMKMLSKVSFSMMEICLM</sequence>
<evidence type="ECO:0000313" key="1">
    <source>
        <dbReference type="EMBL" id="MCD7451983.1"/>
    </source>
</evidence>
<dbReference type="Proteomes" id="UP000823775">
    <property type="component" value="Unassembled WGS sequence"/>
</dbReference>
<gene>
    <name evidence="1" type="ORF">HAX54_014509</name>
</gene>
<proteinExistence type="predicted"/>
<feature type="non-terminal residue" evidence="1">
    <location>
        <position position="1"/>
    </location>
</feature>
<reference evidence="1 2" key="1">
    <citation type="journal article" date="2021" name="BMC Genomics">
        <title>Datura genome reveals duplications of psychoactive alkaloid biosynthetic genes and high mutation rate following tissue culture.</title>
        <authorList>
            <person name="Rajewski A."/>
            <person name="Carter-House D."/>
            <person name="Stajich J."/>
            <person name="Litt A."/>
        </authorList>
    </citation>
    <scope>NUCLEOTIDE SEQUENCE [LARGE SCALE GENOMIC DNA]</scope>
    <source>
        <strain evidence="1">AR-01</strain>
    </source>
</reference>
<dbReference type="EMBL" id="JACEIK010000190">
    <property type="protein sequence ID" value="MCD7451983.1"/>
    <property type="molecule type" value="Genomic_DNA"/>
</dbReference>
<evidence type="ECO:0000313" key="2">
    <source>
        <dbReference type="Proteomes" id="UP000823775"/>
    </source>
</evidence>
<feature type="non-terminal residue" evidence="1">
    <location>
        <position position="57"/>
    </location>
</feature>
<organism evidence="1 2">
    <name type="scientific">Datura stramonium</name>
    <name type="common">Jimsonweed</name>
    <name type="synonym">Common thornapple</name>
    <dbReference type="NCBI Taxonomy" id="4076"/>
    <lineage>
        <taxon>Eukaryota</taxon>
        <taxon>Viridiplantae</taxon>
        <taxon>Streptophyta</taxon>
        <taxon>Embryophyta</taxon>
        <taxon>Tracheophyta</taxon>
        <taxon>Spermatophyta</taxon>
        <taxon>Magnoliopsida</taxon>
        <taxon>eudicotyledons</taxon>
        <taxon>Gunneridae</taxon>
        <taxon>Pentapetalae</taxon>
        <taxon>asterids</taxon>
        <taxon>lamiids</taxon>
        <taxon>Solanales</taxon>
        <taxon>Solanaceae</taxon>
        <taxon>Solanoideae</taxon>
        <taxon>Datureae</taxon>
        <taxon>Datura</taxon>
    </lineage>
</organism>
<keyword evidence="2" id="KW-1185">Reference proteome</keyword>
<accession>A0ABS8RYU9</accession>